<dbReference type="PROSITE" id="PS50082">
    <property type="entry name" value="WD_REPEATS_2"/>
    <property type="match status" value="2"/>
</dbReference>
<dbReference type="InterPro" id="IPR019775">
    <property type="entry name" value="WD40_repeat_CS"/>
</dbReference>
<dbReference type="Proteomes" id="UP000078397">
    <property type="component" value="Unassembled WGS sequence"/>
</dbReference>
<evidence type="ECO:0000256" key="3">
    <source>
        <dbReference type="ARBA" id="ARBA00037338"/>
    </source>
</evidence>
<gene>
    <name evidence="9" type="ORF">VFPPC_14165</name>
</gene>
<feature type="region of interest" description="Disordered" evidence="8">
    <location>
        <begin position="369"/>
        <end position="405"/>
    </location>
</feature>
<dbReference type="PANTHER" id="PTHR19854">
    <property type="entry name" value="TRANSDUCIN BETA-LIKE 3"/>
    <property type="match status" value="1"/>
</dbReference>
<dbReference type="PROSITE" id="PS50294">
    <property type="entry name" value="WD_REPEATS_REGION"/>
    <property type="match status" value="1"/>
</dbReference>
<proteinExistence type="inferred from homology"/>
<dbReference type="InterPro" id="IPR036322">
    <property type="entry name" value="WD40_repeat_dom_sf"/>
</dbReference>
<comment type="function">
    <text evidence="3">Component of the ASTRA complex involved in chromatin remodeling.</text>
</comment>
<dbReference type="KEGG" id="pchm:VFPPC_14165"/>
<evidence type="ECO:0000313" key="9">
    <source>
        <dbReference type="EMBL" id="OAQ62185.1"/>
    </source>
</evidence>
<dbReference type="InterPro" id="IPR001680">
    <property type="entry name" value="WD40_rpt"/>
</dbReference>
<evidence type="ECO:0000256" key="5">
    <source>
        <dbReference type="ARBA" id="ARBA00038749"/>
    </source>
</evidence>
<dbReference type="InterPro" id="IPR015943">
    <property type="entry name" value="WD40/YVTN_repeat-like_dom_sf"/>
</dbReference>
<dbReference type="Pfam" id="PF00400">
    <property type="entry name" value="WD40"/>
    <property type="match status" value="2"/>
</dbReference>
<dbReference type="SUPFAM" id="SSF50978">
    <property type="entry name" value="WD40 repeat-like"/>
    <property type="match status" value="1"/>
</dbReference>
<dbReference type="SMART" id="SM00320">
    <property type="entry name" value="WD40"/>
    <property type="match status" value="5"/>
</dbReference>
<accession>A0A179F9I5</accession>
<organism evidence="9 10">
    <name type="scientific">Pochonia chlamydosporia 170</name>
    <dbReference type="NCBI Taxonomy" id="1380566"/>
    <lineage>
        <taxon>Eukaryota</taxon>
        <taxon>Fungi</taxon>
        <taxon>Dikarya</taxon>
        <taxon>Ascomycota</taxon>
        <taxon>Pezizomycotina</taxon>
        <taxon>Sordariomycetes</taxon>
        <taxon>Hypocreomycetidae</taxon>
        <taxon>Hypocreales</taxon>
        <taxon>Clavicipitaceae</taxon>
        <taxon>Pochonia</taxon>
    </lineage>
</organism>
<comment type="caution">
    <text evidence="9">The sequence shown here is derived from an EMBL/GenBank/DDBJ whole genome shotgun (WGS) entry which is preliminary data.</text>
</comment>
<feature type="repeat" description="WD" evidence="7">
    <location>
        <begin position="12"/>
        <end position="45"/>
    </location>
</feature>
<dbReference type="EMBL" id="LSBJ02000007">
    <property type="protein sequence ID" value="OAQ62185.1"/>
    <property type="molecule type" value="Genomic_DNA"/>
</dbReference>
<evidence type="ECO:0000256" key="7">
    <source>
        <dbReference type="PROSITE-ProRule" id="PRU00221"/>
    </source>
</evidence>
<dbReference type="PROSITE" id="PS00678">
    <property type="entry name" value="WD_REPEATS_1"/>
    <property type="match status" value="1"/>
</dbReference>
<dbReference type="AlphaFoldDB" id="A0A179F9I5"/>
<feature type="repeat" description="WD" evidence="7">
    <location>
        <begin position="421"/>
        <end position="436"/>
    </location>
</feature>
<sequence>MANPAPAPKFILRGHKAAIHAAAFIRQNERLVTGDSEGFVVLWDLTIMRARAVWRAHENAILGIRGWGDDKVITHGRDHKLVVWKITQEDECSLSTALPLDGPDVDRRRPWVVHLLEVNTMNFCSFAACSSGHSQYSRFLGDSPEILIAVPNTLASEAVDIYTLPSQKRIHTVNPGAKNGMAMSLSLMHHESRLTLIAAFENGYTSVHQLTLEGDWVLTYKTQAHSQPILSLDPRPDLKCFFTSGADAIIAKHPIPTAPQEIAKPFNPKERVIEEIDDIPKPGNSLLSDALKEDGPKRRQGQETILEEWKHPRKVTNTKHSGQQSLEVRSDGTIFATAGWDSKIRLYSCKTLKELAVLKWHKDGAYAVSFSDVGPPPRQTDETHAETQDDSEEQQSENAVDLSRMSVRDRRVHRVKAAHWIAAGAKDGKVSLWDMY</sequence>
<evidence type="ECO:0000313" key="10">
    <source>
        <dbReference type="Proteomes" id="UP000078397"/>
    </source>
</evidence>
<reference evidence="9 10" key="1">
    <citation type="journal article" date="2016" name="PLoS Pathog.">
        <title>Biosynthesis of antibiotic leucinostatins in bio-control fungus Purpureocillium lilacinum and their inhibition on phytophthora revealed by genome mining.</title>
        <authorList>
            <person name="Wang G."/>
            <person name="Liu Z."/>
            <person name="Lin R."/>
            <person name="Li E."/>
            <person name="Mao Z."/>
            <person name="Ling J."/>
            <person name="Yang Y."/>
            <person name="Yin W.B."/>
            <person name="Xie B."/>
        </authorList>
    </citation>
    <scope>NUCLEOTIDE SEQUENCE [LARGE SCALE GENOMIC DNA]</scope>
    <source>
        <strain evidence="9">170</strain>
    </source>
</reference>
<evidence type="ECO:0000256" key="6">
    <source>
        <dbReference type="ARBA" id="ARBA00040563"/>
    </source>
</evidence>
<feature type="region of interest" description="Disordered" evidence="8">
    <location>
        <begin position="283"/>
        <end position="324"/>
    </location>
</feature>
<dbReference type="OrthoDB" id="7668193at2759"/>
<dbReference type="STRING" id="1380566.A0A179F9I5"/>
<protein>
    <recommendedName>
        <fullName evidence="6">ASTRA-associated protein 1</fullName>
    </recommendedName>
</protein>
<keyword evidence="2" id="KW-0677">Repeat</keyword>
<evidence type="ECO:0000256" key="2">
    <source>
        <dbReference type="ARBA" id="ARBA00022737"/>
    </source>
</evidence>
<comment type="subunit">
    <text evidence="5">Component of the ASTRA chromatin remodeling machinery complex.</text>
</comment>
<dbReference type="RefSeq" id="XP_018139889.1">
    <property type="nucleotide sequence ID" value="XM_018291935.1"/>
</dbReference>
<comment type="similarity">
    <text evidence="4">Belongs to the WD repeat ASA1 family.</text>
</comment>
<dbReference type="Gene3D" id="2.130.10.10">
    <property type="entry name" value="YVTN repeat-like/Quinoprotein amine dehydrogenase"/>
    <property type="match status" value="2"/>
</dbReference>
<evidence type="ECO:0000256" key="1">
    <source>
        <dbReference type="ARBA" id="ARBA00022574"/>
    </source>
</evidence>
<name>A0A179F9I5_METCM</name>
<feature type="compositionally biased region" description="Basic and acidic residues" evidence="8">
    <location>
        <begin position="290"/>
        <end position="301"/>
    </location>
</feature>
<dbReference type="GeneID" id="28855929"/>
<dbReference type="PANTHER" id="PTHR19854:SF1">
    <property type="entry name" value="GUANINE NUCLEOTIDE-BINDING PROTEIN SUBUNIT BETA-LIKE PROTEIN 1"/>
    <property type="match status" value="1"/>
</dbReference>
<evidence type="ECO:0000256" key="4">
    <source>
        <dbReference type="ARBA" id="ARBA00037931"/>
    </source>
</evidence>
<keyword evidence="10" id="KW-1185">Reference proteome</keyword>
<evidence type="ECO:0000256" key="8">
    <source>
        <dbReference type="SAM" id="MobiDB-lite"/>
    </source>
</evidence>
<keyword evidence="1 7" id="KW-0853">WD repeat</keyword>